<gene>
    <name evidence="2" type="ORF">H8B17_06985</name>
</gene>
<dbReference type="Pfam" id="PF00027">
    <property type="entry name" value="cNMP_binding"/>
    <property type="match status" value="1"/>
</dbReference>
<protein>
    <submittedName>
        <fullName evidence="2">Crp/Fnr family transcriptional regulator</fullName>
    </submittedName>
</protein>
<reference evidence="2 3" key="1">
    <citation type="submission" date="2020-08" db="EMBL/GenBank/DDBJ databases">
        <title>Sphingobacterium sp. DN00404 isolated from aquaculture water.</title>
        <authorList>
            <person name="Zhang M."/>
        </authorList>
    </citation>
    <scope>NUCLEOTIDE SEQUENCE [LARGE SCALE GENOMIC DNA]</scope>
    <source>
        <strain evidence="2 3">KCTC 32294</strain>
    </source>
</reference>
<comment type="caution">
    <text evidence="2">The sequence shown here is derived from an EMBL/GenBank/DDBJ whole genome shotgun (WGS) entry which is preliminary data.</text>
</comment>
<accession>A0ABR7Y216</accession>
<dbReference type="SUPFAM" id="SSF51206">
    <property type="entry name" value="cAMP-binding domain-like"/>
    <property type="match status" value="1"/>
</dbReference>
<dbReference type="InterPro" id="IPR014710">
    <property type="entry name" value="RmlC-like_jellyroll"/>
</dbReference>
<evidence type="ECO:0000313" key="3">
    <source>
        <dbReference type="Proteomes" id="UP000606494"/>
    </source>
</evidence>
<organism evidence="2 3">
    <name type="scientific">Sphingobacterium arenae</name>
    <dbReference type="NCBI Taxonomy" id="1280598"/>
    <lineage>
        <taxon>Bacteria</taxon>
        <taxon>Pseudomonadati</taxon>
        <taxon>Bacteroidota</taxon>
        <taxon>Sphingobacteriia</taxon>
        <taxon>Sphingobacteriales</taxon>
        <taxon>Sphingobacteriaceae</taxon>
        <taxon>Sphingobacterium</taxon>
    </lineage>
</organism>
<dbReference type="InterPro" id="IPR018490">
    <property type="entry name" value="cNMP-bd_dom_sf"/>
</dbReference>
<proteinExistence type="predicted"/>
<feature type="domain" description="Cyclic nucleotide-binding" evidence="1">
    <location>
        <begin position="30"/>
        <end position="115"/>
    </location>
</feature>
<evidence type="ECO:0000259" key="1">
    <source>
        <dbReference type="Pfam" id="PF00027"/>
    </source>
</evidence>
<keyword evidence="3" id="KW-1185">Reference proteome</keyword>
<evidence type="ECO:0000313" key="2">
    <source>
        <dbReference type="EMBL" id="MBD1425323.1"/>
    </source>
</evidence>
<name>A0ABR7Y216_9SPHI</name>
<dbReference type="Gene3D" id="2.60.120.10">
    <property type="entry name" value="Jelly Rolls"/>
    <property type="match status" value="1"/>
</dbReference>
<dbReference type="EMBL" id="JACNYK010000002">
    <property type="protein sequence ID" value="MBD1425323.1"/>
    <property type="molecule type" value="Genomic_DNA"/>
</dbReference>
<dbReference type="InterPro" id="IPR000595">
    <property type="entry name" value="cNMP-bd_dom"/>
</dbReference>
<sequence length="186" mass="21902">MDINQIIDDIYPIREEAKGKIRELVREIGLPKKTIIIEADKVEKYIYFIKNGVVRAYSEHEKGEITFWFGEEGEVLLSMKSYVDGERGYENIELLVNCSLYRIEIVKLKQLFREDIDVANWARKLAEKELLKIEHRVISRELLSAKQRYNDLIKNRPGLLKRVPLKHIASYLGITQVSLSRIRREK</sequence>
<dbReference type="Proteomes" id="UP000606494">
    <property type="component" value="Unassembled WGS sequence"/>
</dbReference>